<dbReference type="GO" id="GO:0016024">
    <property type="term" value="P:CDP-diacylglycerol biosynthetic process"/>
    <property type="evidence" value="ECO:0007669"/>
    <property type="project" value="UniProtKB-UniPathway"/>
</dbReference>
<evidence type="ECO:0000313" key="21">
    <source>
        <dbReference type="EMBL" id="CZE46859.1"/>
    </source>
</evidence>
<feature type="transmembrane region" description="Helical" evidence="19">
    <location>
        <begin position="6"/>
        <end position="27"/>
    </location>
</feature>
<dbReference type="Proteomes" id="UP000069632">
    <property type="component" value="Unassembled WGS sequence"/>
</dbReference>
<reference evidence="21 22" key="1">
    <citation type="submission" date="2016-02" db="EMBL/GenBank/DDBJ databases">
        <authorList>
            <consortium name="Pathogen Informatics"/>
        </authorList>
    </citation>
    <scope>NUCLEOTIDE SEQUENCE [LARGE SCALE GENOMIC DNA]</scope>
    <source>
        <strain evidence="21 22">RC20</strain>
    </source>
</reference>
<gene>
    <name evidence="21" type="primary">plsC</name>
    <name evidence="21" type="ORF">ERS672216_00593</name>
</gene>
<keyword evidence="10" id="KW-0997">Cell inner membrane</keyword>
<keyword evidence="16 18" id="KW-0012">Acyltransferase</keyword>
<evidence type="ECO:0000256" key="18">
    <source>
        <dbReference type="RuleBase" id="RU361267"/>
    </source>
</evidence>
<evidence type="ECO:0000256" key="4">
    <source>
        <dbReference type="ARBA" id="ARBA00005189"/>
    </source>
</evidence>
<accession>A0A128EL79</accession>
<evidence type="ECO:0000256" key="12">
    <source>
        <dbReference type="ARBA" id="ARBA00023098"/>
    </source>
</evidence>
<evidence type="ECO:0000256" key="3">
    <source>
        <dbReference type="ARBA" id="ARBA00004728"/>
    </source>
</evidence>
<keyword evidence="14 18" id="KW-0594">Phospholipid biosynthesis</keyword>
<evidence type="ECO:0000256" key="13">
    <source>
        <dbReference type="ARBA" id="ARBA00023136"/>
    </source>
</evidence>
<comment type="domain">
    <text evidence="18">The HXXXXD motif is essential for acyltransferase activity and may constitute the binding site for the phosphate moiety of the glycerol-3-phosphate.</text>
</comment>
<comment type="pathway">
    <text evidence="3">Phospholipid metabolism; CDP-diacylglycerol biosynthesis; CDP-diacylglycerol from sn-glycerol 3-phosphate: step 2/3.</text>
</comment>
<protein>
    <recommendedName>
        <fullName evidence="7 18">1-acyl-sn-glycerol-3-phosphate acyltransferase</fullName>
        <ecNumber evidence="6 18">2.3.1.51</ecNumber>
    </recommendedName>
</protein>
<evidence type="ECO:0000256" key="15">
    <source>
        <dbReference type="ARBA" id="ARBA00023264"/>
    </source>
</evidence>
<dbReference type="UniPathway" id="UPA00557">
    <property type="reaction ID" value="UER00613"/>
</dbReference>
<dbReference type="CDD" id="cd07989">
    <property type="entry name" value="LPLAT_AGPAT-like"/>
    <property type="match status" value="1"/>
</dbReference>
<dbReference type="NCBIfam" id="TIGR00530">
    <property type="entry name" value="AGP_acyltrn"/>
    <property type="match status" value="1"/>
</dbReference>
<comment type="subcellular location">
    <subcellularLocation>
        <location evidence="2">Cell inner membrane</location>
        <topology evidence="2">Peripheral membrane protein</topology>
    </subcellularLocation>
</comment>
<evidence type="ECO:0000256" key="5">
    <source>
        <dbReference type="ARBA" id="ARBA00008655"/>
    </source>
</evidence>
<dbReference type="Pfam" id="PF01553">
    <property type="entry name" value="Acyltransferase"/>
    <property type="match status" value="1"/>
</dbReference>
<evidence type="ECO:0000256" key="19">
    <source>
        <dbReference type="SAM" id="Phobius"/>
    </source>
</evidence>
<evidence type="ECO:0000256" key="8">
    <source>
        <dbReference type="ARBA" id="ARBA00022475"/>
    </source>
</evidence>
<keyword evidence="15 18" id="KW-1208">Phospholipid metabolism</keyword>
<feature type="domain" description="Phospholipid/glycerol acyltransferase" evidence="20">
    <location>
        <begin position="61"/>
        <end position="175"/>
    </location>
</feature>
<evidence type="ECO:0000256" key="1">
    <source>
        <dbReference type="ARBA" id="ARBA00001141"/>
    </source>
</evidence>
<keyword evidence="19" id="KW-1133">Transmembrane helix</keyword>
<organism evidence="21 22">
    <name type="scientific">Campylobacter geochelonis</name>
    <dbReference type="NCBI Taxonomy" id="1780362"/>
    <lineage>
        <taxon>Bacteria</taxon>
        <taxon>Pseudomonadati</taxon>
        <taxon>Campylobacterota</taxon>
        <taxon>Epsilonproteobacteria</taxon>
        <taxon>Campylobacterales</taxon>
        <taxon>Campylobacteraceae</taxon>
        <taxon>Campylobacter</taxon>
    </lineage>
</organism>
<dbReference type="GO" id="GO:0005886">
    <property type="term" value="C:plasma membrane"/>
    <property type="evidence" value="ECO:0007669"/>
    <property type="project" value="UniProtKB-SubCell"/>
</dbReference>
<keyword evidence="9 18" id="KW-0444">Lipid biosynthesis</keyword>
<dbReference type="PANTHER" id="PTHR10434">
    <property type="entry name" value="1-ACYL-SN-GLYCEROL-3-PHOSPHATE ACYLTRANSFERASE"/>
    <property type="match status" value="1"/>
</dbReference>
<evidence type="ECO:0000256" key="11">
    <source>
        <dbReference type="ARBA" id="ARBA00022679"/>
    </source>
</evidence>
<evidence type="ECO:0000256" key="9">
    <source>
        <dbReference type="ARBA" id="ARBA00022516"/>
    </source>
</evidence>
<evidence type="ECO:0000256" key="14">
    <source>
        <dbReference type="ARBA" id="ARBA00023209"/>
    </source>
</evidence>
<comment type="similarity">
    <text evidence="5 18">Belongs to the 1-acyl-sn-glycerol-3-phosphate acyltransferase family.</text>
</comment>
<keyword evidence="13 19" id="KW-0472">Membrane</keyword>
<keyword evidence="8" id="KW-1003">Cell membrane</keyword>
<evidence type="ECO:0000256" key="7">
    <source>
        <dbReference type="ARBA" id="ARBA00016139"/>
    </source>
</evidence>
<dbReference type="EMBL" id="FIZP01000001">
    <property type="protein sequence ID" value="CZE46859.1"/>
    <property type="molecule type" value="Genomic_DNA"/>
</dbReference>
<keyword evidence="22" id="KW-1185">Reference proteome</keyword>
<comment type="pathway">
    <text evidence="4">Lipid metabolism.</text>
</comment>
<evidence type="ECO:0000256" key="16">
    <source>
        <dbReference type="ARBA" id="ARBA00023315"/>
    </source>
</evidence>
<sequence length="221" mass="25265">MNKIRGVLYFIICVISIFLVVVSMAIFRKANHKCRQIWAKFQKLVIGYKVEQIGEFDPDANIILINHRSMLDIIILEDIYPKNLAWVSKKEIGEIFILGKILTLPKMIAVDRKNPRSIVSLVRDIKDRVDNGRVIAMFPEGTRGRGEKLLKFQDGAKVAIQKLNLKVQPIVLKDTLKLLDAKNISLNSGVVKVACLDVIDTTSPTWYEDLRKDMQEVYDKL</sequence>
<dbReference type="SMART" id="SM00563">
    <property type="entry name" value="PlsC"/>
    <property type="match status" value="1"/>
</dbReference>
<dbReference type="OrthoDB" id="9809618at2"/>
<dbReference type="SUPFAM" id="SSF69593">
    <property type="entry name" value="Glycerol-3-phosphate (1)-acyltransferase"/>
    <property type="match status" value="1"/>
</dbReference>
<keyword evidence="12 18" id="KW-0443">Lipid metabolism</keyword>
<dbReference type="GO" id="GO:0003841">
    <property type="term" value="F:1-acylglycerol-3-phosphate O-acyltransferase activity"/>
    <property type="evidence" value="ECO:0007669"/>
    <property type="project" value="UniProtKB-UniRule"/>
</dbReference>
<keyword evidence="19" id="KW-0812">Transmembrane</keyword>
<evidence type="ECO:0000256" key="17">
    <source>
        <dbReference type="ARBA" id="ARBA00037183"/>
    </source>
</evidence>
<proteinExistence type="inferred from homology"/>
<name>A0A128EL79_9BACT</name>
<evidence type="ECO:0000256" key="10">
    <source>
        <dbReference type="ARBA" id="ARBA00022519"/>
    </source>
</evidence>
<dbReference type="RefSeq" id="WP_075493110.1">
    <property type="nucleotide sequence ID" value="NZ_CP053844.1"/>
</dbReference>
<comment type="catalytic activity">
    <reaction evidence="1 18">
        <text>a 1-acyl-sn-glycero-3-phosphate + an acyl-CoA = a 1,2-diacyl-sn-glycero-3-phosphate + CoA</text>
        <dbReference type="Rhea" id="RHEA:19709"/>
        <dbReference type="ChEBI" id="CHEBI:57287"/>
        <dbReference type="ChEBI" id="CHEBI:57970"/>
        <dbReference type="ChEBI" id="CHEBI:58342"/>
        <dbReference type="ChEBI" id="CHEBI:58608"/>
        <dbReference type="EC" id="2.3.1.51"/>
    </reaction>
</comment>
<dbReference type="InterPro" id="IPR004552">
    <property type="entry name" value="AGP_acyltrans"/>
</dbReference>
<comment type="function">
    <text evidence="17">Converts lysophosphatidic acid (LPA) into phosphatidic acid by incorporating acyl moiety at the 2 position.</text>
</comment>
<evidence type="ECO:0000313" key="22">
    <source>
        <dbReference type="Proteomes" id="UP000069632"/>
    </source>
</evidence>
<dbReference type="PANTHER" id="PTHR10434:SF59">
    <property type="entry name" value="1-ACYL-SN-GLYCEROL-3-PHOSPHATE ACYLTRANSFERASE"/>
    <property type="match status" value="1"/>
</dbReference>
<dbReference type="EC" id="2.3.1.51" evidence="6 18"/>
<dbReference type="AlphaFoldDB" id="A0A128EL79"/>
<dbReference type="GO" id="GO:0006654">
    <property type="term" value="P:phosphatidic acid biosynthetic process"/>
    <property type="evidence" value="ECO:0007669"/>
    <property type="project" value="TreeGrafter"/>
</dbReference>
<evidence type="ECO:0000256" key="6">
    <source>
        <dbReference type="ARBA" id="ARBA00013211"/>
    </source>
</evidence>
<keyword evidence="11 18" id="KW-0808">Transferase</keyword>
<dbReference type="InterPro" id="IPR002123">
    <property type="entry name" value="Plipid/glycerol_acylTrfase"/>
</dbReference>
<evidence type="ECO:0000256" key="2">
    <source>
        <dbReference type="ARBA" id="ARBA00004417"/>
    </source>
</evidence>
<evidence type="ECO:0000259" key="20">
    <source>
        <dbReference type="SMART" id="SM00563"/>
    </source>
</evidence>